<evidence type="ECO:0000256" key="7">
    <source>
        <dbReference type="ARBA" id="ARBA00019179"/>
    </source>
</evidence>
<evidence type="ECO:0000256" key="16">
    <source>
        <dbReference type="RuleBase" id="RU003515"/>
    </source>
</evidence>
<evidence type="ECO:0000256" key="5">
    <source>
        <dbReference type="ARBA" id="ARBA00007383"/>
    </source>
</evidence>
<evidence type="ECO:0000313" key="19">
    <source>
        <dbReference type="Proteomes" id="UP000772618"/>
    </source>
</evidence>
<dbReference type="Gene3D" id="3.30.420.10">
    <property type="entry name" value="Ribonuclease H-like superfamily/Ribonuclease H"/>
    <property type="match status" value="1"/>
</dbReference>
<proteinExistence type="inferred from homology"/>
<evidence type="ECO:0000256" key="15">
    <source>
        <dbReference type="PROSITE-ProRule" id="PRU01319"/>
    </source>
</evidence>
<comment type="catalytic activity">
    <reaction evidence="1 14 15 16">
        <text>Endonucleolytic cleavage to 5'-phosphomonoester.</text>
        <dbReference type="EC" id="3.1.26.4"/>
    </reaction>
</comment>
<dbReference type="PANTHER" id="PTHR10954">
    <property type="entry name" value="RIBONUCLEASE H2 SUBUNIT A"/>
    <property type="match status" value="1"/>
</dbReference>
<comment type="cofactor">
    <cofactor evidence="2">
        <name>Mg(2+)</name>
        <dbReference type="ChEBI" id="CHEBI:18420"/>
    </cofactor>
</comment>
<dbReference type="HAMAP" id="MF_00052_B">
    <property type="entry name" value="RNase_HII_B"/>
    <property type="match status" value="1"/>
</dbReference>
<evidence type="ECO:0000256" key="13">
    <source>
        <dbReference type="ARBA" id="ARBA00023211"/>
    </source>
</evidence>
<keyword evidence="10 14" id="KW-0479">Metal-binding</keyword>
<evidence type="ECO:0000256" key="11">
    <source>
        <dbReference type="ARBA" id="ARBA00022759"/>
    </source>
</evidence>
<keyword evidence="8 14" id="KW-0963">Cytoplasm</keyword>
<dbReference type="InterPro" id="IPR036397">
    <property type="entry name" value="RNaseH_sf"/>
</dbReference>
<dbReference type="Pfam" id="PF01351">
    <property type="entry name" value="RNase_HII"/>
    <property type="match status" value="1"/>
</dbReference>
<evidence type="ECO:0000259" key="17">
    <source>
        <dbReference type="PROSITE" id="PS51975"/>
    </source>
</evidence>
<comment type="caution">
    <text evidence="18">The sequence shown here is derived from an EMBL/GenBank/DDBJ whole genome shotgun (WGS) entry which is preliminary data.</text>
</comment>
<gene>
    <name evidence="14" type="primary">rnhB</name>
    <name evidence="18" type="ORF">KK060_02585</name>
</gene>
<feature type="domain" description="RNase H type-2" evidence="17">
    <location>
        <begin position="10"/>
        <end position="200"/>
    </location>
</feature>
<keyword evidence="12 14" id="KW-0378">Hydrolase</keyword>
<comment type="subcellular location">
    <subcellularLocation>
        <location evidence="4 14">Cytoplasm</location>
    </subcellularLocation>
</comment>
<evidence type="ECO:0000256" key="9">
    <source>
        <dbReference type="ARBA" id="ARBA00022722"/>
    </source>
</evidence>
<dbReference type="CDD" id="cd07182">
    <property type="entry name" value="RNase_HII_bacteria_HII_like"/>
    <property type="match status" value="1"/>
</dbReference>
<dbReference type="InterPro" id="IPR012337">
    <property type="entry name" value="RNaseH-like_sf"/>
</dbReference>
<dbReference type="PROSITE" id="PS51975">
    <property type="entry name" value="RNASE_H_2"/>
    <property type="match status" value="1"/>
</dbReference>
<protein>
    <recommendedName>
        <fullName evidence="7 14">Ribonuclease HII</fullName>
        <shortName evidence="14">RNase HII</shortName>
        <ecNumber evidence="6 14">3.1.26.4</ecNumber>
    </recommendedName>
</protein>
<comment type="cofactor">
    <cofactor evidence="14 15">
        <name>Mn(2+)</name>
        <dbReference type="ChEBI" id="CHEBI:29035"/>
    </cofactor>
    <cofactor evidence="14 15">
        <name>Mg(2+)</name>
        <dbReference type="ChEBI" id="CHEBI:18420"/>
    </cofactor>
    <text evidence="14 15">Manganese or magnesium. Binds 1 divalent metal ion per monomer in the absence of substrate. May bind a second metal ion after substrate binding.</text>
</comment>
<dbReference type="EC" id="3.1.26.4" evidence="6 14"/>
<dbReference type="InterPro" id="IPR001352">
    <property type="entry name" value="RNase_HII/HIII"/>
</dbReference>
<feature type="binding site" evidence="14 15">
    <location>
        <position position="108"/>
    </location>
    <ligand>
        <name>a divalent metal cation</name>
        <dbReference type="ChEBI" id="CHEBI:60240"/>
    </ligand>
</feature>
<evidence type="ECO:0000313" key="18">
    <source>
        <dbReference type="EMBL" id="MBT1702145.1"/>
    </source>
</evidence>
<name>A0ABS5VL22_9BACT</name>
<sequence length="200" mass="22755">MLRSSFTKHLIEAGCDEVGRGCLAGPVVAAAVVFPKKYKHKKLNDSKQLTREEREVLKLDIERDALAWAVAEVDHEEIDRINILNASFKAMHLALEKLSIEPELILVDGNRFKPFRDVKHECVIKGDGKYLSIAAASILAKTYRDQLMSNLAKQFTGYGWETNVGYATLQHREGIKLLGITPYHRRSFTLFPEQLDLFER</sequence>
<evidence type="ECO:0000256" key="12">
    <source>
        <dbReference type="ARBA" id="ARBA00022801"/>
    </source>
</evidence>
<dbReference type="Proteomes" id="UP000772618">
    <property type="component" value="Unassembled WGS sequence"/>
</dbReference>
<evidence type="ECO:0000256" key="14">
    <source>
        <dbReference type="HAMAP-Rule" id="MF_00052"/>
    </source>
</evidence>
<evidence type="ECO:0000256" key="2">
    <source>
        <dbReference type="ARBA" id="ARBA00001946"/>
    </source>
</evidence>
<accession>A0ABS5VL22</accession>
<dbReference type="InterPro" id="IPR022898">
    <property type="entry name" value="RNase_HII"/>
</dbReference>
<feature type="binding site" evidence="14 15">
    <location>
        <position position="17"/>
    </location>
    <ligand>
        <name>a divalent metal cation</name>
        <dbReference type="ChEBI" id="CHEBI:60240"/>
    </ligand>
</feature>
<organism evidence="18 19">
    <name type="scientific">Chryseosolibacter indicus</name>
    <dbReference type="NCBI Taxonomy" id="2782351"/>
    <lineage>
        <taxon>Bacteria</taxon>
        <taxon>Pseudomonadati</taxon>
        <taxon>Bacteroidota</taxon>
        <taxon>Cytophagia</taxon>
        <taxon>Cytophagales</taxon>
        <taxon>Chryseotaleaceae</taxon>
        <taxon>Chryseosolibacter</taxon>
    </lineage>
</organism>
<dbReference type="NCBIfam" id="NF000595">
    <property type="entry name" value="PRK00015.1-3"/>
    <property type="match status" value="1"/>
</dbReference>
<feature type="binding site" evidence="14 15">
    <location>
        <position position="16"/>
    </location>
    <ligand>
        <name>a divalent metal cation</name>
        <dbReference type="ChEBI" id="CHEBI:60240"/>
    </ligand>
</feature>
<dbReference type="GO" id="GO:0004523">
    <property type="term" value="F:RNA-DNA hybrid ribonuclease activity"/>
    <property type="evidence" value="ECO:0007669"/>
    <property type="project" value="UniProtKB-EC"/>
</dbReference>
<evidence type="ECO:0000256" key="8">
    <source>
        <dbReference type="ARBA" id="ARBA00022490"/>
    </source>
</evidence>
<dbReference type="PANTHER" id="PTHR10954:SF18">
    <property type="entry name" value="RIBONUCLEASE HII"/>
    <property type="match status" value="1"/>
</dbReference>
<dbReference type="EMBL" id="JAHESD010000003">
    <property type="protein sequence ID" value="MBT1702145.1"/>
    <property type="molecule type" value="Genomic_DNA"/>
</dbReference>
<evidence type="ECO:0000256" key="6">
    <source>
        <dbReference type="ARBA" id="ARBA00012180"/>
    </source>
</evidence>
<keyword evidence="9 14" id="KW-0540">Nuclease</keyword>
<evidence type="ECO:0000256" key="4">
    <source>
        <dbReference type="ARBA" id="ARBA00004496"/>
    </source>
</evidence>
<dbReference type="InterPro" id="IPR024567">
    <property type="entry name" value="RNase_HII/HIII_dom"/>
</dbReference>
<evidence type="ECO:0000256" key="3">
    <source>
        <dbReference type="ARBA" id="ARBA00004065"/>
    </source>
</evidence>
<keyword evidence="11 14" id="KW-0255">Endonuclease</keyword>
<dbReference type="RefSeq" id="WP_254151867.1">
    <property type="nucleotide sequence ID" value="NZ_JAHESD010000003.1"/>
</dbReference>
<reference evidence="18 19" key="1">
    <citation type="submission" date="2021-05" db="EMBL/GenBank/DDBJ databases">
        <title>A Polyphasic approach of four new species of the genus Ohtaekwangia: Ohtaekwangia histidinii sp. nov., Ohtaekwangia cretensis sp. nov., Ohtaekwangia indiensis sp. nov., Ohtaekwangia reichenbachii sp. nov. from diverse environment.</title>
        <authorList>
            <person name="Octaviana S."/>
        </authorList>
    </citation>
    <scope>NUCLEOTIDE SEQUENCE [LARGE SCALE GENOMIC DNA]</scope>
    <source>
        <strain evidence="18 19">PWU20</strain>
    </source>
</reference>
<keyword evidence="13 14" id="KW-0464">Manganese</keyword>
<evidence type="ECO:0000256" key="1">
    <source>
        <dbReference type="ARBA" id="ARBA00000077"/>
    </source>
</evidence>
<comment type="similarity">
    <text evidence="5 14 16">Belongs to the RNase HII family.</text>
</comment>
<evidence type="ECO:0000256" key="10">
    <source>
        <dbReference type="ARBA" id="ARBA00022723"/>
    </source>
</evidence>
<comment type="function">
    <text evidence="3 14 16">Endonuclease that specifically degrades the RNA of RNA-DNA hybrids.</text>
</comment>
<dbReference type="SUPFAM" id="SSF53098">
    <property type="entry name" value="Ribonuclease H-like"/>
    <property type="match status" value="1"/>
</dbReference>
<keyword evidence="19" id="KW-1185">Reference proteome</keyword>